<dbReference type="AlphaFoldDB" id="A0A419WJL6"/>
<dbReference type="EMBL" id="RAPO01000002">
    <property type="protein sequence ID" value="RKD95616.1"/>
    <property type="molecule type" value="Genomic_DNA"/>
</dbReference>
<dbReference type="InterPro" id="IPR019292">
    <property type="entry name" value="McrC"/>
</dbReference>
<accession>A0A419WJL6</accession>
<dbReference type="Pfam" id="PF10117">
    <property type="entry name" value="McrBC"/>
    <property type="match status" value="1"/>
</dbReference>
<gene>
    <name evidence="1" type="ORF">ATJ93_2477</name>
</gene>
<reference evidence="1 2" key="1">
    <citation type="submission" date="2018-09" db="EMBL/GenBank/DDBJ databases">
        <title>Genomic Encyclopedia of Archaeal and Bacterial Type Strains, Phase II (KMG-II): from individual species to whole genera.</title>
        <authorList>
            <person name="Goeker M."/>
        </authorList>
    </citation>
    <scope>NUCLEOTIDE SEQUENCE [LARGE SCALE GENOMIC DNA]</scope>
    <source>
        <strain evidence="1 2">DSM 13151</strain>
    </source>
</reference>
<name>A0A419WJL6_9EURY</name>
<dbReference type="Proteomes" id="UP000283805">
    <property type="component" value="Unassembled WGS sequence"/>
</dbReference>
<comment type="caution">
    <text evidence="1">The sequence shown here is derived from an EMBL/GenBank/DDBJ whole genome shotgun (WGS) entry which is preliminary data.</text>
</comment>
<dbReference type="Gene3D" id="3.90.320.10">
    <property type="match status" value="1"/>
</dbReference>
<sequence length="404" mass="46998">MCADWIIEEYDDKYIPQSELSDTDIRYLDEELDSELELEGPSSLNDWNWVIWNDGYVGHIQLPENSSIELKPGIDLDNVFGMLEYAYDLSKFNLAEEGLYDSESVQDFYDKIASIFAQSVNKRRKQGLFRSYQDREEESQRIRGRIDFRKTAQRPWDPKAHVKYREMTSDNEDNQILLYTLNRISRSDVPREDTLEKVRKGVRSLRGSISYREFEPSDCVGRRYNRLNQDYQRMHALARLILDTSGPSHEEGDADMIPYTVYMPDLYELFVARWLNENLPTGYSVDTQKHEDLGDTGLFYRIDVVLNDDRTGETVAVLDTKYREPDNESPDTSEVNQVLGYAKKMETDKAFLVYPAELDNSFPLQLDDVDIHCIKFALEDGLERNGREFLTDLSSVLGRPDLLS</sequence>
<evidence type="ECO:0000313" key="2">
    <source>
        <dbReference type="Proteomes" id="UP000283805"/>
    </source>
</evidence>
<dbReference type="OrthoDB" id="82416at2157"/>
<organism evidence="1 2">
    <name type="scientific">Halopiger aswanensis</name>
    <dbReference type="NCBI Taxonomy" id="148449"/>
    <lineage>
        <taxon>Archaea</taxon>
        <taxon>Methanobacteriati</taxon>
        <taxon>Methanobacteriota</taxon>
        <taxon>Stenosarchaea group</taxon>
        <taxon>Halobacteria</taxon>
        <taxon>Halobacteriales</taxon>
        <taxon>Natrialbaceae</taxon>
        <taxon>Halopiger</taxon>
    </lineage>
</organism>
<protein>
    <submittedName>
        <fullName evidence="1">5-methylcytosine-specific restriction enzyme subunit McrC</fullName>
    </submittedName>
</protein>
<dbReference type="RefSeq" id="WP_120244868.1">
    <property type="nucleotide sequence ID" value="NZ_RAPO01000002.1"/>
</dbReference>
<dbReference type="PANTHER" id="PTHR38733:SF1">
    <property type="entry name" value="TYPE IV METHYL-DIRECTED RESTRICTION ENZYME ECOKMCRBC"/>
    <property type="match status" value="1"/>
</dbReference>
<dbReference type="InterPro" id="IPR011604">
    <property type="entry name" value="PDDEXK-like_dom_sf"/>
</dbReference>
<dbReference type="PANTHER" id="PTHR38733">
    <property type="entry name" value="PROTEIN MCRC"/>
    <property type="match status" value="1"/>
</dbReference>
<proteinExistence type="predicted"/>
<evidence type="ECO:0000313" key="1">
    <source>
        <dbReference type="EMBL" id="RKD95616.1"/>
    </source>
</evidence>
<keyword evidence="2" id="KW-1185">Reference proteome</keyword>